<feature type="domain" description="DUF3048" evidence="2">
    <location>
        <begin position="77"/>
        <end position="214"/>
    </location>
</feature>
<gene>
    <name evidence="4" type="ORF">UFOPK2809_01133</name>
</gene>
<proteinExistence type="predicted"/>
<feature type="region of interest" description="Disordered" evidence="1">
    <location>
        <begin position="32"/>
        <end position="77"/>
    </location>
</feature>
<dbReference type="AlphaFoldDB" id="A0A6J6UBP0"/>
<evidence type="ECO:0000259" key="2">
    <source>
        <dbReference type="Pfam" id="PF11258"/>
    </source>
</evidence>
<evidence type="ECO:0000259" key="3">
    <source>
        <dbReference type="Pfam" id="PF17479"/>
    </source>
</evidence>
<dbReference type="SUPFAM" id="SSF159774">
    <property type="entry name" value="YerB-like"/>
    <property type="match status" value="1"/>
</dbReference>
<dbReference type="Pfam" id="PF17479">
    <property type="entry name" value="DUF3048_C"/>
    <property type="match status" value="1"/>
</dbReference>
<dbReference type="InterPro" id="IPR035328">
    <property type="entry name" value="DUF3048_C"/>
</dbReference>
<evidence type="ECO:0000256" key="1">
    <source>
        <dbReference type="SAM" id="MobiDB-lite"/>
    </source>
</evidence>
<dbReference type="InterPro" id="IPR023158">
    <property type="entry name" value="YerB-like_sf"/>
</dbReference>
<reference evidence="4" key="1">
    <citation type="submission" date="2020-05" db="EMBL/GenBank/DDBJ databases">
        <authorList>
            <person name="Chiriac C."/>
            <person name="Salcher M."/>
            <person name="Ghai R."/>
            <person name="Kavagutti S V."/>
        </authorList>
    </citation>
    <scope>NUCLEOTIDE SEQUENCE</scope>
</reference>
<feature type="domain" description="DUF3048" evidence="3">
    <location>
        <begin position="244"/>
        <end position="352"/>
    </location>
</feature>
<dbReference type="PROSITE" id="PS51257">
    <property type="entry name" value="PROKAR_LIPOPROTEIN"/>
    <property type="match status" value="1"/>
</dbReference>
<accession>A0A6J6UBP0</accession>
<name>A0A6J6UBP0_9ZZZZ</name>
<dbReference type="Gene3D" id="3.50.90.10">
    <property type="entry name" value="YerB-like"/>
    <property type="match status" value="1"/>
</dbReference>
<dbReference type="EMBL" id="CAEZZA010000166">
    <property type="protein sequence ID" value="CAB4755987.1"/>
    <property type="molecule type" value="Genomic_DNA"/>
</dbReference>
<organism evidence="4">
    <name type="scientific">freshwater metagenome</name>
    <dbReference type="NCBI Taxonomy" id="449393"/>
    <lineage>
        <taxon>unclassified sequences</taxon>
        <taxon>metagenomes</taxon>
        <taxon>ecological metagenomes</taxon>
    </lineage>
</organism>
<evidence type="ECO:0000313" key="4">
    <source>
        <dbReference type="EMBL" id="CAB4755987.1"/>
    </source>
</evidence>
<sequence length="365" mass="38734">MLRTQFGKAGLGLCAIAVPLLIASCSSGSSGTMVSQPPVSSAPLTSAAPAPSPTTLPPTPTPTPSPSPSPIVLLSPLTGLPEPTPKPVLVVKLDNTRNAQPHAGLGSADVVYIEEVEWGLTRIAAIFSSAIPNHIGPVRSARITDIELLAQYGSPAFAFSGAQQKLWPMLEAASFEDVSANKGGEGYSRDSNRRAPYNYFADGQVMLERAPKASVSTDIGFLFSEDTPLGGRPASKVTAEWPYSSVRFVYDPITGRYNVRLNGAPAKGEEIEGSQQASTVVIQYVKQTDSGFHDHSGGRTPLAETVGTGKALVLRDGQVWDVIWNRPSEELGTTFALADGSPMPFKPGQQWVALVDRDRTVRIIP</sequence>
<dbReference type="Pfam" id="PF11258">
    <property type="entry name" value="DUF3048"/>
    <property type="match status" value="1"/>
</dbReference>
<protein>
    <submittedName>
        <fullName evidence="4">Unannotated protein</fullName>
    </submittedName>
</protein>
<feature type="compositionally biased region" description="Pro residues" evidence="1">
    <location>
        <begin position="50"/>
        <end position="69"/>
    </location>
</feature>
<feature type="compositionally biased region" description="Low complexity" evidence="1">
    <location>
        <begin position="32"/>
        <end position="49"/>
    </location>
</feature>
<dbReference type="InterPro" id="IPR021416">
    <property type="entry name" value="DUF3048_N"/>
</dbReference>